<evidence type="ECO:0000256" key="1">
    <source>
        <dbReference type="SAM" id="Phobius"/>
    </source>
</evidence>
<feature type="transmembrane region" description="Helical" evidence="1">
    <location>
        <begin position="126"/>
        <end position="142"/>
    </location>
</feature>
<keyword evidence="1" id="KW-1133">Transmembrane helix</keyword>
<protein>
    <submittedName>
        <fullName evidence="2">DUF2569 domain-containing protein</fullName>
    </submittedName>
</protein>
<proteinExistence type="predicted"/>
<accession>A0ABX0V9S5</accession>
<dbReference type="EMBL" id="JAATJS010000002">
    <property type="protein sequence ID" value="NIX76592.1"/>
    <property type="molecule type" value="Genomic_DNA"/>
</dbReference>
<evidence type="ECO:0000313" key="2">
    <source>
        <dbReference type="EMBL" id="NIX76592.1"/>
    </source>
</evidence>
<reference evidence="2 3" key="1">
    <citation type="submission" date="2020-03" db="EMBL/GenBank/DDBJ databases">
        <title>The genome sequence of Microvirga sp. c23x22.</title>
        <authorList>
            <person name="Zhang X."/>
        </authorList>
    </citation>
    <scope>NUCLEOTIDE SEQUENCE [LARGE SCALE GENOMIC DNA]</scope>
    <source>
        <strain evidence="3">c23x22</strain>
    </source>
</reference>
<dbReference type="RefSeq" id="WP_167672455.1">
    <property type="nucleotide sequence ID" value="NZ_JAATJS010000002.1"/>
</dbReference>
<dbReference type="Proteomes" id="UP000707352">
    <property type="component" value="Unassembled WGS sequence"/>
</dbReference>
<dbReference type="Pfam" id="PF10754">
    <property type="entry name" value="DUF2569"/>
    <property type="match status" value="1"/>
</dbReference>
<feature type="transmembrane region" description="Helical" evidence="1">
    <location>
        <begin position="92"/>
        <end position="114"/>
    </location>
</feature>
<dbReference type="InterPro" id="IPR019690">
    <property type="entry name" value="DUF2569"/>
</dbReference>
<name>A0ABX0V9S5_9HYPH</name>
<organism evidence="2 3">
    <name type="scientific">Microvirga terricola</name>
    <dbReference type="NCBI Taxonomy" id="2719797"/>
    <lineage>
        <taxon>Bacteria</taxon>
        <taxon>Pseudomonadati</taxon>
        <taxon>Pseudomonadota</taxon>
        <taxon>Alphaproteobacteria</taxon>
        <taxon>Hyphomicrobiales</taxon>
        <taxon>Methylobacteriaceae</taxon>
        <taxon>Microvirga</taxon>
    </lineage>
</organism>
<keyword evidence="1" id="KW-0472">Membrane</keyword>
<feature type="transmembrane region" description="Helical" evidence="1">
    <location>
        <begin position="56"/>
        <end position="80"/>
    </location>
</feature>
<evidence type="ECO:0000313" key="3">
    <source>
        <dbReference type="Proteomes" id="UP000707352"/>
    </source>
</evidence>
<comment type="caution">
    <text evidence="2">The sequence shown here is derived from an EMBL/GenBank/DDBJ whole genome shotgun (WGS) entry which is preliminary data.</text>
</comment>
<sequence length="153" mass="17035">MTSTATIPTTETRAGPKGIRGWMLLPAIGTFLGPPRVANSLFDTVRAARDVGGNTMVGAVLGFEIVVSTVFLGLALWLIYLLIKHRRAYPKLFIWTLAGQSAFLVVDCTIAFIVFDLPFEPDDYKAIFKSLLVCLVWIPYMLHSKRVRNTFIN</sequence>
<keyword evidence="1" id="KW-0812">Transmembrane</keyword>
<keyword evidence="3" id="KW-1185">Reference proteome</keyword>
<gene>
    <name evidence="2" type="ORF">HB375_08165</name>
</gene>